<dbReference type="PANTHER" id="PTHR24394:SF44">
    <property type="entry name" value="ZINC FINGER PROTEIN 271-LIKE"/>
    <property type="match status" value="1"/>
</dbReference>
<dbReference type="InterPro" id="IPR036236">
    <property type="entry name" value="Znf_C2H2_sf"/>
</dbReference>
<dbReference type="PROSITE" id="PS00028">
    <property type="entry name" value="ZINC_FINGER_C2H2_1"/>
    <property type="match status" value="2"/>
</dbReference>
<evidence type="ECO:0000256" key="7">
    <source>
        <dbReference type="PROSITE-ProRule" id="PRU00042"/>
    </source>
</evidence>
<evidence type="ECO:0000256" key="6">
    <source>
        <dbReference type="ARBA" id="ARBA00023242"/>
    </source>
</evidence>
<evidence type="ECO:0000313" key="9">
    <source>
        <dbReference type="Ensembl" id="ENSGWIP00000016591.1"/>
    </source>
</evidence>
<keyword evidence="4 7" id="KW-0863">Zinc-finger</keyword>
<organism evidence="9 10">
    <name type="scientific">Gouania willdenowi</name>
    <name type="common">Blunt-snouted clingfish</name>
    <name type="synonym">Lepadogaster willdenowi</name>
    <dbReference type="NCBI Taxonomy" id="441366"/>
    <lineage>
        <taxon>Eukaryota</taxon>
        <taxon>Metazoa</taxon>
        <taxon>Chordata</taxon>
        <taxon>Craniata</taxon>
        <taxon>Vertebrata</taxon>
        <taxon>Euteleostomi</taxon>
        <taxon>Actinopterygii</taxon>
        <taxon>Neopterygii</taxon>
        <taxon>Teleostei</taxon>
        <taxon>Neoteleostei</taxon>
        <taxon>Acanthomorphata</taxon>
        <taxon>Ovalentaria</taxon>
        <taxon>Blenniimorphae</taxon>
        <taxon>Blenniiformes</taxon>
        <taxon>Gobiesocoidei</taxon>
        <taxon>Gobiesocidae</taxon>
        <taxon>Gobiesocinae</taxon>
        <taxon>Gouania</taxon>
    </lineage>
</organism>
<dbReference type="Gene3D" id="3.30.160.60">
    <property type="entry name" value="Classic Zinc Finger"/>
    <property type="match status" value="3"/>
</dbReference>
<dbReference type="FunFam" id="3.30.160.60:FF:002239">
    <property type="entry name" value="Zinc finger protein 226"/>
    <property type="match status" value="1"/>
</dbReference>
<evidence type="ECO:0000313" key="10">
    <source>
        <dbReference type="Proteomes" id="UP000694680"/>
    </source>
</evidence>
<reference evidence="9" key="1">
    <citation type="submission" date="2020-06" db="EMBL/GenBank/DDBJ databases">
        <authorList>
            <consortium name="Wellcome Sanger Institute Data Sharing"/>
        </authorList>
    </citation>
    <scope>NUCLEOTIDE SEQUENCE [LARGE SCALE GENOMIC DNA]</scope>
</reference>
<dbReference type="PANTHER" id="PTHR24394">
    <property type="entry name" value="ZINC FINGER PROTEIN"/>
    <property type="match status" value="1"/>
</dbReference>
<dbReference type="Ensembl" id="ENSGWIT00000018333.1">
    <property type="protein sequence ID" value="ENSGWIP00000016591.1"/>
    <property type="gene ID" value="ENSGWIG00000009314.1"/>
</dbReference>
<accession>A0A8C5E540</accession>
<keyword evidence="3" id="KW-0677">Repeat</keyword>
<dbReference type="FunFam" id="3.30.160.60:FF:001270">
    <property type="entry name" value="zinc finger protein 583 isoform X1"/>
    <property type="match status" value="1"/>
</dbReference>
<keyword evidence="6" id="KW-0539">Nucleus</keyword>
<evidence type="ECO:0000259" key="8">
    <source>
        <dbReference type="PROSITE" id="PS50157"/>
    </source>
</evidence>
<comment type="subcellular location">
    <subcellularLocation>
        <location evidence="1">Nucleus</location>
    </subcellularLocation>
</comment>
<keyword evidence="5" id="KW-0862">Zinc</keyword>
<feature type="domain" description="C2H2-type" evidence="8">
    <location>
        <begin position="48"/>
        <end position="75"/>
    </location>
</feature>
<dbReference type="Pfam" id="PF00096">
    <property type="entry name" value="zf-C2H2"/>
    <property type="match status" value="2"/>
</dbReference>
<dbReference type="PROSITE" id="PS50157">
    <property type="entry name" value="ZINC_FINGER_C2H2_2"/>
    <property type="match status" value="3"/>
</dbReference>
<dbReference type="Proteomes" id="UP000694680">
    <property type="component" value="Chromosome 21"/>
</dbReference>
<dbReference type="GO" id="GO:0045892">
    <property type="term" value="P:negative regulation of DNA-templated transcription"/>
    <property type="evidence" value="ECO:0007669"/>
    <property type="project" value="UniProtKB-ARBA"/>
</dbReference>
<evidence type="ECO:0000256" key="5">
    <source>
        <dbReference type="ARBA" id="ARBA00022833"/>
    </source>
</evidence>
<evidence type="ECO:0000256" key="3">
    <source>
        <dbReference type="ARBA" id="ARBA00022737"/>
    </source>
</evidence>
<sequence>RAAPPPPRYDAALCLRERKFQCSTCGKFFHQSSHLMTHRRLHTGEKPFQCKYCEKAFTQKAGLQAHIRLHTEDKTYTCENCGAGFRSMSVLLSHKAQEASGEAKPASRLGSITFFNYNNIYDYL</sequence>
<feature type="domain" description="C2H2-type" evidence="8">
    <location>
        <begin position="20"/>
        <end position="47"/>
    </location>
</feature>
<proteinExistence type="predicted"/>
<protein>
    <recommendedName>
        <fullName evidence="8">C2H2-type domain-containing protein</fullName>
    </recommendedName>
</protein>
<keyword evidence="10" id="KW-1185">Reference proteome</keyword>
<dbReference type="GO" id="GO:0043565">
    <property type="term" value="F:sequence-specific DNA binding"/>
    <property type="evidence" value="ECO:0007669"/>
    <property type="project" value="UniProtKB-ARBA"/>
</dbReference>
<dbReference type="GO" id="GO:0008270">
    <property type="term" value="F:zinc ion binding"/>
    <property type="evidence" value="ECO:0007669"/>
    <property type="project" value="UniProtKB-KW"/>
</dbReference>
<name>A0A8C5E540_GOUWI</name>
<dbReference type="AlphaFoldDB" id="A0A8C5E540"/>
<evidence type="ECO:0000256" key="1">
    <source>
        <dbReference type="ARBA" id="ARBA00004123"/>
    </source>
</evidence>
<keyword evidence="2" id="KW-0479">Metal-binding</keyword>
<dbReference type="GO" id="GO:0005634">
    <property type="term" value="C:nucleus"/>
    <property type="evidence" value="ECO:0007669"/>
    <property type="project" value="UniProtKB-SubCell"/>
</dbReference>
<feature type="domain" description="C2H2-type" evidence="8">
    <location>
        <begin position="76"/>
        <end position="104"/>
    </location>
</feature>
<evidence type="ECO:0000256" key="2">
    <source>
        <dbReference type="ARBA" id="ARBA00022723"/>
    </source>
</evidence>
<reference evidence="9" key="2">
    <citation type="submission" date="2025-08" db="UniProtKB">
        <authorList>
            <consortium name="Ensembl"/>
        </authorList>
    </citation>
    <scope>IDENTIFICATION</scope>
</reference>
<dbReference type="GO" id="GO:0000981">
    <property type="term" value="F:DNA-binding transcription factor activity, RNA polymerase II-specific"/>
    <property type="evidence" value="ECO:0007669"/>
    <property type="project" value="TreeGrafter"/>
</dbReference>
<evidence type="ECO:0000256" key="4">
    <source>
        <dbReference type="ARBA" id="ARBA00022771"/>
    </source>
</evidence>
<dbReference type="SMART" id="SM00355">
    <property type="entry name" value="ZnF_C2H2"/>
    <property type="match status" value="3"/>
</dbReference>
<dbReference type="InterPro" id="IPR013087">
    <property type="entry name" value="Znf_C2H2_type"/>
</dbReference>
<reference evidence="9" key="3">
    <citation type="submission" date="2025-09" db="UniProtKB">
        <authorList>
            <consortium name="Ensembl"/>
        </authorList>
    </citation>
    <scope>IDENTIFICATION</scope>
</reference>
<dbReference type="SUPFAM" id="SSF57667">
    <property type="entry name" value="beta-beta-alpha zinc fingers"/>
    <property type="match status" value="2"/>
</dbReference>